<dbReference type="Pfam" id="PF01535">
    <property type="entry name" value="PPR"/>
    <property type="match status" value="4"/>
</dbReference>
<dbReference type="CDD" id="cd06257">
    <property type="entry name" value="DnaJ"/>
    <property type="match status" value="1"/>
</dbReference>
<feature type="repeat" description="PPR" evidence="3">
    <location>
        <begin position="321"/>
        <end position="355"/>
    </location>
</feature>
<dbReference type="FunFam" id="1.25.40.10:FF:000031">
    <property type="entry name" value="Pentatricopeptide repeat-containing protein mitochondrial"/>
    <property type="match status" value="1"/>
</dbReference>
<feature type="domain" description="J" evidence="4">
    <location>
        <begin position="712"/>
        <end position="782"/>
    </location>
</feature>
<dbReference type="InterPro" id="IPR002885">
    <property type="entry name" value="PPR_rpt"/>
</dbReference>
<dbReference type="PANTHER" id="PTHR47926">
    <property type="entry name" value="PENTATRICOPEPTIDE REPEAT-CONTAINING PROTEIN"/>
    <property type="match status" value="1"/>
</dbReference>
<dbReference type="Pfam" id="PF13041">
    <property type="entry name" value="PPR_2"/>
    <property type="match status" value="2"/>
</dbReference>
<dbReference type="FunFam" id="1.25.40.10:FF:001369">
    <property type="entry name" value="Pentatricopeptide repeat-containing protein At3g05340"/>
    <property type="match status" value="1"/>
</dbReference>
<organism evidence="5 6">
    <name type="scientific">Arabidopsis thaliana x Arabidopsis arenosa</name>
    <dbReference type="NCBI Taxonomy" id="1240361"/>
    <lineage>
        <taxon>Eukaryota</taxon>
        <taxon>Viridiplantae</taxon>
        <taxon>Streptophyta</taxon>
        <taxon>Embryophyta</taxon>
        <taxon>Tracheophyta</taxon>
        <taxon>Spermatophyta</taxon>
        <taxon>Magnoliopsida</taxon>
        <taxon>eudicotyledons</taxon>
        <taxon>Gunneridae</taxon>
        <taxon>Pentapetalae</taxon>
        <taxon>rosids</taxon>
        <taxon>malvids</taxon>
        <taxon>Brassicales</taxon>
        <taxon>Brassicaceae</taxon>
        <taxon>Camelineae</taxon>
        <taxon>Arabidopsis</taxon>
    </lineage>
</organism>
<protein>
    <submittedName>
        <fullName evidence="5">Pentatricopeptide repeat</fullName>
    </submittedName>
</protein>
<comment type="caution">
    <text evidence="5">The sequence shown here is derived from an EMBL/GenBank/DDBJ whole genome shotgun (WGS) entry which is preliminary data.</text>
</comment>
<evidence type="ECO:0000256" key="1">
    <source>
        <dbReference type="ARBA" id="ARBA00022737"/>
    </source>
</evidence>
<dbReference type="InterPro" id="IPR046848">
    <property type="entry name" value="E_motif"/>
</dbReference>
<dbReference type="InterPro" id="IPR046849">
    <property type="entry name" value="E2_motif"/>
</dbReference>
<dbReference type="FunFam" id="1.10.287.110:FF:000224">
    <property type="entry name" value="TPR-repeat-containing chaperone protein DNAJ, putative"/>
    <property type="match status" value="1"/>
</dbReference>
<dbReference type="GO" id="GO:0003723">
    <property type="term" value="F:RNA binding"/>
    <property type="evidence" value="ECO:0007669"/>
    <property type="project" value="InterPro"/>
</dbReference>
<evidence type="ECO:0000256" key="2">
    <source>
        <dbReference type="ARBA" id="ARBA00061659"/>
    </source>
</evidence>
<dbReference type="Pfam" id="PF20430">
    <property type="entry name" value="Eplus_motif"/>
    <property type="match status" value="1"/>
</dbReference>
<evidence type="ECO:0000256" key="3">
    <source>
        <dbReference type="PROSITE-ProRule" id="PRU00708"/>
    </source>
</evidence>
<dbReference type="InterPro" id="IPR001623">
    <property type="entry name" value="DnaJ_domain"/>
</dbReference>
<name>A0A8T2APW1_9BRAS</name>
<dbReference type="GO" id="GO:0009451">
    <property type="term" value="P:RNA modification"/>
    <property type="evidence" value="ECO:0007669"/>
    <property type="project" value="InterPro"/>
</dbReference>
<sequence length="901" mass="101390">MNSRWVIQKLTSHLPSCLSTVLSPSKILIRQSPSYQVSTFLLNHVDMSLLLSICGREGWFPHLGPCLHASIIKNVEFFEPVDADIHRNALVVWNSLLSLYVKCGKLVYALKLFDEMPMRDVISQNIVFYGFLRNRETESGFLLLKRMLRSGGFDQATLTIVLSVCDTPEFCLVTKMIHALAILSGYDKEISVGNKLITSYFKCGSSVSGRGFFDEMAHRNVITWTAVISGLIENELHEDGLRLFSLMRRGLVHPNSVTYLSALAACSGSQRIVEGQQIHALLWKFGIESELCIESALMDMYSKCGSIEDAWKIFESTEEVDEVSMTVILVGLAQNGLEEEAIQFFIRMLQAGVEIDANVVSAVLGVSFIDNSLGLGKQLHSLVIKRKFSGNTFVNNGLINMYSKCGDLTDSQTIFRRMPKKNYVSWNSMIAAFARHGHGLAALKLYEEMTTLEVKPTDVTFLSLLHACSHVGLIDKGRELLNEMKEVHGIEPRTEHYTCIIDMLGRAGLMKEAKSFIDSLPLKPDCKIWQALLGACSFHGDTEVGEYAAEQLFQTAPDSSAAHILMANIYSSRGKWKERAKTIKRMKAMGVTKETGISWIEIEHKTHSFVVEDKLHPQAEAIYDVLSELFPVMVDEGYRPDKRFILCYTGDDRNGTGTNLGKEKVRYTMDCLRVFASVPKISFFSSTRNSTSQRFIPSCREKSREDPLSSSSPYSILGVEPSCSSLELKAAFRAKVKQYHPDVNKEGSNSDIMIRRIIQAYEMLTNYSRSEIIEGECLDPFDHPECEALDVFVNEVLCVGKSTKLASFPLKLALLAAPFLLELLLERSFKKILLRCILVSLQLQDVHTHALKQLLMSSRVIHLEQLEQCPKGMVKITVYNLQLISVREIAYIMSHHHRELF</sequence>
<dbReference type="NCBIfam" id="TIGR00756">
    <property type="entry name" value="PPR"/>
    <property type="match status" value="4"/>
</dbReference>
<comment type="similarity">
    <text evidence="2">Belongs to the PPR family. PCMP-E subfamily.</text>
</comment>
<dbReference type="AlphaFoldDB" id="A0A8T2APW1"/>
<evidence type="ECO:0000313" key="5">
    <source>
        <dbReference type="EMBL" id="KAG7576113.1"/>
    </source>
</evidence>
<evidence type="ECO:0000313" key="6">
    <source>
        <dbReference type="Proteomes" id="UP000694240"/>
    </source>
</evidence>
<proteinExistence type="inferred from homology"/>
<gene>
    <name evidence="5" type="ORF">ISN45_Aa03g005450</name>
</gene>
<dbReference type="SMART" id="SM00271">
    <property type="entry name" value="DnaJ"/>
    <property type="match status" value="1"/>
</dbReference>
<keyword evidence="1" id="KW-0677">Repeat</keyword>
<evidence type="ECO:0000259" key="4">
    <source>
        <dbReference type="PROSITE" id="PS50076"/>
    </source>
</evidence>
<feature type="repeat" description="PPR" evidence="3">
    <location>
        <begin position="220"/>
        <end position="254"/>
    </location>
</feature>
<dbReference type="PROSITE" id="PS50076">
    <property type="entry name" value="DNAJ_2"/>
    <property type="match status" value="1"/>
</dbReference>
<feature type="repeat" description="PPR" evidence="3">
    <location>
        <begin position="89"/>
        <end position="123"/>
    </location>
</feature>
<dbReference type="FunFam" id="1.25.40.10:FF:000883">
    <property type="entry name" value="Pentatricopeptide repeat-containing protein"/>
    <property type="match status" value="1"/>
</dbReference>
<dbReference type="EMBL" id="JAEFBK010000008">
    <property type="protein sequence ID" value="KAG7576113.1"/>
    <property type="molecule type" value="Genomic_DNA"/>
</dbReference>
<dbReference type="Pfam" id="PF20431">
    <property type="entry name" value="E_motif"/>
    <property type="match status" value="1"/>
</dbReference>
<accession>A0A8T2APW1</accession>
<reference evidence="5 6" key="1">
    <citation type="submission" date="2020-12" db="EMBL/GenBank/DDBJ databases">
        <title>Concerted genomic and epigenomic changes stabilize Arabidopsis allopolyploids.</title>
        <authorList>
            <person name="Chen Z."/>
        </authorList>
    </citation>
    <scope>NUCLEOTIDE SEQUENCE [LARGE SCALE GENOMIC DNA]</scope>
    <source>
        <strain evidence="5">Allo738</strain>
        <tissue evidence="5">Leaf</tissue>
    </source>
</reference>
<dbReference type="FunFam" id="1.25.40.10:FF:000196">
    <property type="entry name" value="Pentatricopeptide repeat-containing protein At4g14850"/>
    <property type="match status" value="1"/>
</dbReference>
<dbReference type="PROSITE" id="PS51375">
    <property type="entry name" value="PPR"/>
    <property type="match status" value="4"/>
</dbReference>
<keyword evidence="6" id="KW-1185">Reference proteome</keyword>
<dbReference type="Proteomes" id="UP000694240">
    <property type="component" value="Chromosome 8"/>
</dbReference>
<dbReference type="Pfam" id="PF00226">
    <property type="entry name" value="DnaJ"/>
    <property type="match status" value="1"/>
</dbReference>
<dbReference type="PANTHER" id="PTHR47926:SF374">
    <property type="entry name" value="PENTATRICOPEPTIDE REPEAT-CONTAINING PROTEIN"/>
    <property type="match status" value="1"/>
</dbReference>
<dbReference type="FunFam" id="1.25.40.10:FF:000584">
    <property type="entry name" value="Pentatricopeptide repeat-containing protein"/>
    <property type="match status" value="1"/>
</dbReference>
<feature type="repeat" description="PPR" evidence="3">
    <location>
        <begin position="422"/>
        <end position="456"/>
    </location>
</feature>
<dbReference type="InterPro" id="IPR046960">
    <property type="entry name" value="PPR_At4g14850-like_plant"/>
</dbReference>